<keyword evidence="2" id="KW-0964">Secreted</keyword>
<evidence type="ECO:0000256" key="1">
    <source>
        <dbReference type="ARBA" id="ARBA00022512"/>
    </source>
</evidence>
<feature type="compositionally biased region" description="Low complexity" evidence="5">
    <location>
        <begin position="149"/>
        <end position="196"/>
    </location>
</feature>
<dbReference type="PROSITE" id="PS51257">
    <property type="entry name" value="PROKAR_LIPOPROTEIN"/>
    <property type="match status" value="1"/>
</dbReference>
<keyword evidence="6" id="KW-1133">Transmembrane helix</keyword>
<evidence type="ECO:0000256" key="2">
    <source>
        <dbReference type="ARBA" id="ARBA00022525"/>
    </source>
</evidence>
<feature type="transmembrane region" description="Helical" evidence="6">
    <location>
        <begin position="213"/>
        <end position="233"/>
    </location>
</feature>
<feature type="compositionally biased region" description="Polar residues" evidence="5">
    <location>
        <begin position="129"/>
        <end position="147"/>
    </location>
</feature>
<evidence type="ECO:0000256" key="6">
    <source>
        <dbReference type="SAM" id="Phobius"/>
    </source>
</evidence>
<evidence type="ECO:0000256" key="4">
    <source>
        <dbReference type="ARBA" id="ARBA00023088"/>
    </source>
</evidence>
<evidence type="ECO:0000313" key="10">
    <source>
        <dbReference type="Proteomes" id="UP001595839"/>
    </source>
</evidence>
<feature type="region of interest" description="Disordered" evidence="5">
    <location>
        <begin position="129"/>
        <end position="204"/>
    </location>
</feature>
<reference evidence="10" key="1">
    <citation type="journal article" date="2019" name="Int. J. Syst. Evol. Microbiol.">
        <title>The Global Catalogue of Microorganisms (GCM) 10K type strain sequencing project: providing services to taxonomists for standard genome sequencing and annotation.</title>
        <authorList>
            <consortium name="The Broad Institute Genomics Platform"/>
            <consortium name="The Broad Institute Genome Sequencing Center for Infectious Disease"/>
            <person name="Wu L."/>
            <person name="Ma J."/>
        </authorList>
    </citation>
    <scope>NUCLEOTIDE SEQUENCE [LARGE SCALE GENOMIC DNA]</scope>
    <source>
        <strain evidence="10">CGMCC 4.7177</strain>
    </source>
</reference>
<feature type="chain" id="PRO_5046163474" evidence="7">
    <location>
        <begin position="35"/>
        <end position="241"/>
    </location>
</feature>
<comment type="caution">
    <text evidence="9">The sequence shown here is derived from an EMBL/GenBank/DDBJ whole genome shotgun (WGS) entry which is preliminary data.</text>
</comment>
<keyword evidence="4" id="KW-0572">Peptidoglycan-anchor</keyword>
<keyword evidence="1" id="KW-0134">Cell wall</keyword>
<gene>
    <name evidence="9" type="ORF">ACFPIH_49615</name>
</gene>
<dbReference type="RefSeq" id="WP_381185872.1">
    <property type="nucleotide sequence ID" value="NZ_JBHSFK010000055.1"/>
</dbReference>
<organism evidence="9 10">
    <name type="scientific">Streptomyces vulcanius</name>
    <dbReference type="NCBI Taxonomy" id="1441876"/>
    <lineage>
        <taxon>Bacteria</taxon>
        <taxon>Bacillati</taxon>
        <taxon>Actinomycetota</taxon>
        <taxon>Actinomycetes</taxon>
        <taxon>Kitasatosporales</taxon>
        <taxon>Streptomycetaceae</taxon>
        <taxon>Streptomyces</taxon>
    </lineage>
</organism>
<keyword evidence="3 7" id="KW-0732">Signal</keyword>
<evidence type="ECO:0000256" key="5">
    <source>
        <dbReference type="SAM" id="MobiDB-lite"/>
    </source>
</evidence>
<dbReference type="NCBIfam" id="NF041528">
    <property type="entry name" value="strep_LAETG"/>
    <property type="match status" value="1"/>
</dbReference>
<evidence type="ECO:0000313" key="9">
    <source>
        <dbReference type="EMBL" id="MFC4507382.1"/>
    </source>
</evidence>
<name>A0ABV9B5H8_9ACTN</name>
<proteinExistence type="predicted"/>
<evidence type="ECO:0000256" key="3">
    <source>
        <dbReference type="ARBA" id="ARBA00022729"/>
    </source>
</evidence>
<evidence type="ECO:0000256" key="7">
    <source>
        <dbReference type="SAM" id="SignalP"/>
    </source>
</evidence>
<keyword evidence="6" id="KW-0472">Membrane</keyword>
<sequence length="241" mass="24105">MSLSRRTAARPVRVLGVIAASAALAFSASGTALACEIGDFSAAAACDGAKGVITVKDTDVTGVPAVISVFLENNGADLRKVGEETVEGTKDGAVVTFSEDWEPNAVYRIHITATKGKKTLVDADIEPNLTTPSAACTTDVETVTPSAPASDSQTPTDDASTPSDESTSPAPTSTSDDSGSDSTPAPASSDNAPSPAVQESNLAETGAGSSTGLIAGLAALLVVIGGGAVFFGMRRRGSSNR</sequence>
<dbReference type="PROSITE" id="PS50847">
    <property type="entry name" value="GRAM_POS_ANCHORING"/>
    <property type="match status" value="1"/>
</dbReference>
<dbReference type="Proteomes" id="UP001595839">
    <property type="component" value="Unassembled WGS sequence"/>
</dbReference>
<keyword evidence="10" id="KW-1185">Reference proteome</keyword>
<dbReference type="InterPro" id="IPR019931">
    <property type="entry name" value="LPXTG_anchor"/>
</dbReference>
<evidence type="ECO:0000259" key="8">
    <source>
        <dbReference type="PROSITE" id="PS50847"/>
    </source>
</evidence>
<dbReference type="EMBL" id="JBHSFK010000055">
    <property type="protein sequence ID" value="MFC4507382.1"/>
    <property type="molecule type" value="Genomic_DNA"/>
</dbReference>
<keyword evidence="6" id="KW-0812">Transmembrane</keyword>
<feature type="domain" description="Gram-positive cocci surface proteins LPxTG" evidence="8">
    <location>
        <begin position="202"/>
        <end position="241"/>
    </location>
</feature>
<protein>
    <submittedName>
        <fullName evidence="9">LAETG motif-containing sortase-dependent surface protein</fullName>
    </submittedName>
</protein>
<accession>A0ABV9B5H8</accession>
<feature type="signal peptide" evidence="7">
    <location>
        <begin position="1"/>
        <end position="34"/>
    </location>
</feature>